<evidence type="ECO:0000313" key="1">
    <source>
        <dbReference type="EMBL" id="KAJ1677497.1"/>
    </source>
</evidence>
<reference evidence="1" key="1">
    <citation type="submission" date="2022-06" db="EMBL/GenBank/DDBJ databases">
        <title>Phylogenomic reconstructions and comparative analyses of Kickxellomycotina fungi.</title>
        <authorList>
            <person name="Reynolds N.K."/>
            <person name="Stajich J.E."/>
            <person name="Barry K."/>
            <person name="Grigoriev I.V."/>
            <person name="Crous P."/>
            <person name="Smith M.E."/>
        </authorList>
    </citation>
    <scope>NUCLEOTIDE SEQUENCE</scope>
    <source>
        <strain evidence="1">RSA 2271</strain>
    </source>
</reference>
<accession>A0ACC1HM25</accession>
<gene>
    <name evidence="1" type="ORF">EV182_006049</name>
</gene>
<evidence type="ECO:0000313" key="2">
    <source>
        <dbReference type="Proteomes" id="UP001145114"/>
    </source>
</evidence>
<organism evidence="1 2">
    <name type="scientific">Spiromyces aspiralis</name>
    <dbReference type="NCBI Taxonomy" id="68401"/>
    <lineage>
        <taxon>Eukaryota</taxon>
        <taxon>Fungi</taxon>
        <taxon>Fungi incertae sedis</taxon>
        <taxon>Zoopagomycota</taxon>
        <taxon>Kickxellomycotina</taxon>
        <taxon>Kickxellomycetes</taxon>
        <taxon>Kickxellales</taxon>
        <taxon>Kickxellaceae</taxon>
        <taxon>Spiromyces</taxon>
    </lineage>
</organism>
<feature type="non-terminal residue" evidence="1">
    <location>
        <position position="436"/>
    </location>
</feature>
<keyword evidence="2" id="KW-1185">Reference proteome</keyword>
<proteinExistence type="predicted"/>
<comment type="caution">
    <text evidence="1">The sequence shown here is derived from an EMBL/GenBank/DDBJ whole genome shotgun (WGS) entry which is preliminary data.</text>
</comment>
<protein>
    <submittedName>
        <fullName evidence="1">Uncharacterized protein</fullName>
    </submittedName>
</protein>
<sequence>PTESERSDGESSDNEPDAGRKGRDALTEKGTPHHTDSRSLTNKKTTTKRAATGKWKPGGPGRPPAGVNYQPTKVTVKWEDKGVLPESEEEYSDGHDEEGEKKIDANGELQGGREYIFRTFTSPYRLNPKKLYVLSMDCCKYLGYRDSYVLFKNNPGLIRLSATEEEREMFIKQGVMSGSMRKRDVAMVTARSLFRVFGALTIKDGRYVNDDYFEARSREEAAYPPGTVIAKMTLYRTLNNIRSTPALSANAASATPGGLKQRRGPKKSRSTVQRLLDDLNGFGTDWSAPPTPGLTPMRAGTPKSRSRSHTPYPEGPDGPEVAASPREPFYAAVRRRSYASLQSSLASNYTPRPGELCEDVFGYTISVYRQIFDESIGGSLPLKYSLANSPAKDTPPVVDPSNDIRIRAAIDFNRKLRAWRQWDDSIWYDPHTGVYQ</sequence>
<dbReference type="Proteomes" id="UP001145114">
    <property type="component" value="Unassembled WGS sequence"/>
</dbReference>
<dbReference type="EMBL" id="JAMZIH010002364">
    <property type="protein sequence ID" value="KAJ1677497.1"/>
    <property type="molecule type" value="Genomic_DNA"/>
</dbReference>
<name>A0ACC1HM25_9FUNG</name>
<feature type="non-terminal residue" evidence="1">
    <location>
        <position position="1"/>
    </location>
</feature>